<dbReference type="EMBL" id="ANOG01000275">
    <property type="protein sequence ID" value="EMI21147.1"/>
    <property type="molecule type" value="Genomic_DNA"/>
</dbReference>
<organism evidence="1 2">
    <name type="scientific">Rhodopirellula maiorica SM1</name>
    <dbReference type="NCBI Taxonomy" id="1265738"/>
    <lineage>
        <taxon>Bacteria</taxon>
        <taxon>Pseudomonadati</taxon>
        <taxon>Planctomycetota</taxon>
        <taxon>Planctomycetia</taxon>
        <taxon>Pirellulales</taxon>
        <taxon>Pirellulaceae</taxon>
        <taxon>Novipirellula</taxon>
    </lineage>
</organism>
<dbReference type="Proteomes" id="UP000011991">
    <property type="component" value="Unassembled WGS sequence"/>
</dbReference>
<keyword evidence="2" id="KW-1185">Reference proteome</keyword>
<evidence type="ECO:0000313" key="1">
    <source>
        <dbReference type="EMBL" id="EMI21147.1"/>
    </source>
</evidence>
<dbReference type="AlphaFoldDB" id="M5S0G8"/>
<dbReference type="PATRIC" id="fig|1265738.3.peg.1936"/>
<proteinExistence type="predicted"/>
<protein>
    <submittedName>
        <fullName evidence="1">Uncharacterized protein</fullName>
    </submittedName>
</protein>
<name>M5S0G8_9BACT</name>
<comment type="caution">
    <text evidence="1">The sequence shown here is derived from an EMBL/GenBank/DDBJ whole genome shotgun (WGS) entry which is preliminary data.</text>
</comment>
<accession>M5S0G8</accession>
<gene>
    <name evidence="1" type="ORF">RMSM_01934</name>
</gene>
<reference evidence="1 2" key="1">
    <citation type="journal article" date="2013" name="Mar. Genomics">
        <title>Expression of sulfatases in Rhodopirellula baltica and the diversity of sulfatases in the genus Rhodopirellula.</title>
        <authorList>
            <person name="Wegner C.E."/>
            <person name="Richter-Heitmann T."/>
            <person name="Klindworth A."/>
            <person name="Klockow C."/>
            <person name="Richter M."/>
            <person name="Achstetter T."/>
            <person name="Glockner F.O."/>
            <person name="Harder J."/>
        </authorList>
    </citation>
    <scope>NUCLEOTIDE SEQUENCE [LARGE SCALE GENOMIC DNA]</scope>
    <source>
        <strain evidence="1 2">SM1</strain>
    </source>
</reference>
<sequence length="58" mass="6568">MATLESKSNTVILTPPRKLDRVDRDASARNYSVRVNVVDGKNEFSEKNRAFLGCQKKN</sequence>
<evidence type="ECO:0000313" key="2">
    <source>
        <dbReference type="Proteomes" id="UP000011991"/>
    </source>
</evidence>